<dbReference type="Proteomes" id="UP000009342">
    <property type="component" value="Unassembled WGS sequence"/>
</dbReference>
<comment type="caution">
    <text evidence="1">The sequence shown here is derived from an EMBL/GenBank/DDBJ whole genome shotgun (WGS) entry which is preliminary data.</text>
</comment>
<protein>
    <submittedName>
        <fullName evidence="1">Uncharacterized protein</fullName>
    </submittedName>
</protein>
<keyword evidence="2" id="KW-1185">Reference proteome</keyword>
<accession>A0ABP1WG14</accession>
<evidence type="ECO:0000313" key="1">
    <source>
        <dbReference type="EMBL" id="CCJ83619.1"/>
    </source>
</evidence>
<dbReference type="EMBL" id="CAKZ01000221">
    <property type="protein sequence ID" value="CCJ83619.1"/>
    <property type="molecule type" value="Genomic_DNA"/>
</dbReference>
<name>A0ABP1WG14_9ENTR</name>
<reference evidence="2" key="1">
    <citation type="journal article" date="2012" name="PLoS ONE">
        <title>Comparative analysis of genome sequences covering the seven cronobacter species.</title>
        <authorList>
            <person name="Joseph S."/>
            <person name="Desai P."/>
            <person name="Ji Y."/>
            <person name="Cummings C.A."/>
            <person name="Shih R."/>
            <person name="Degoricija L."/>
            <person name="Rico A."/>
            <person name="Brzoska P."/>
            <person name="Hamby S.E."/>
            <person name="Masood N."/>
            <person name="Hariri S."/>
            <person name="Sonbol H."/>
            <person name="Chuzhanova N."/>
            <person name="McClelland M."/>
            <person name="Furtado M.R."/>
            <person name="Forsythe S.J."/>
        </authorList>
    </citation>
    <scope>NUCLEOTIDE SEQUENCE [LARGE SCALE GENOMIC DNA]</scope>
    <source>
        <strain evidence="2">1210</strain>
    </source>
</reference>
<organism evidence="1 2">
    <name type="scientific">Cronobacter dublinensis 1210</name>
    <dbReference type="NCBI Taxonomy" id="1208656"/>
    <lineage>
        <taxon>Bacteria</taxon>
        <taxon>Pseudomonadati</taxon>
        <taxon>Pseudomonadota</taxon>
        <taxon>Gammaproteobacteria</taxon>
        <taxon>Enterobacterales</taxon>
        <taxon>Enterobacteriaceae</taxon>
        <taxon>Cronobacter</taxon>
    </lineage>
</organism>
<proteinExistence type="predicted"/>
<evidence type="ECO:0000313" key="2">
    <source>
        <dbReference type="Proteomes" id="UP000009342"/>
    </source>
</evidence>
<sequence>MPRVFFYNGQLIIDGAGALTAAAKNLPAAADTSGIVNTPEAAQTA</sequence>
<gene>
    <name evidence="1" type="ORF">BN134_4399</name>
</gene>